<dbReference type="PROSITE" id="PS50043">
    <property type="entry name" value="HTH_LUXR_2"/>
    <property type="match status" value="1"/>
</dbReference>
<dbReference type="PANTHER" id="PTHR43214">
    <property type="entry name" value="TWO-COMPONENT RESPONSE REGULATOR"/>
    <property type="match status" value="1"/>
</dbReference>
<dbReference type="PRINTS" id="PR00038">
    <property type="entry name" value="HTHLUXR"/>
</dbReference>
<gene>
    <name evidence="6" type="ORF">BFS30_22270</name>
</gene>
<dbReference type="InterPro" id="IPR039420">
    <property type="entry name" value="WalR-like"/>
</dbReference>
<dbReference type="Pfam" id="PF00072">
    <property type="entry name" value="Response_reg"/>
    <property type="match status" value="1"/>
</dbReference>
<dbReference type="SUPFAM" id="SSF52172">
    <property type="entry name" value="CheY-like"/>
    <property type="match status" value="1"/>
</dbReference>
<dbReference type="Gene3D" id="3.40.50.2300">
    <property type="match status" value="1"/>
</dbReference>
<reference evidence="6 7" key="1">
    <citation type="submission" date="2016-08" db="EMBL/GenBank/DDBJ databases">
        <authorList>
            <person name="Seilhamer J.J."/>
        </authorList>
    </citation>
    <scope>NUCLEOTIDE SEQUENCE [LARGE SCALE GENOMIC DNA]</scope>
    <source>
        <strain evidence="6 7">DX4</strain>
    </source>
</reference>
<feature type="domain" description="Response regulatory" evidence="5">
    <location>
        <begin position="3"/>
        <end position="120"/>
    </location>
</feature>
<evidence type="ECO:0000313" key="7">
    <source>
        <dbReference type="Proteomes" id="UP000094313"/>
    </source>
</evidence>
<dbReference type="CDD" id="cd17535">
    <property type="entry name" value="REC_NarL-like"/>
    <property type="match status" value="1"/>
</dbReference>
<dbReference type="CDD" id="cd06170">
    <property type="entry name" value="LuxR_C_like"/>
    <property type="match status" value="1"/>
</dbReference>
<organism evidence="6 7">
    <name type="scientific">Pedobacter steynii</name>
    <dbReference type="NCBI Taxonomy" id="430522"/>
    <lineage>
        <taxon>Bacteria</taxon>
        <taxon>Pseudomonadati</taxon>
        <taxon>Bacteroidota</taxon>
        <taxon>Sphingobacteriia</taxon>
        <taxon>Sphingobacteriales</taxon>
        <taxon>Sphingobacteriaceae</taxon>
        <taxon>Pedobacter</taxon>
    </lineage>
</organism>
<dbReference type="PROSITE" id="PS50110">
    <property type="entry name" value="RESPONSE_REGULATORY"/>
    <property type="match status" value="1"/>
</dbReference>
<keyword evidence="1 3" id="KW-0597">Phosphoprotein</keyword>
<dbReference type="EMBL" id="CP017141">
    <property type="protein sequence ID" value="AOM79641.1"/>
    <property type="molecule type" value="Genomic_DNA"/>
</dbReference>
<dbReference type="SUPFAM" id="SSF46894">
    <property type="entry name" value="C-terminal effector domain of the bipartite response regulators"/>
    <property type="match status" value="1"/>
</dbReference>
<dbReference type="InterPro" id="IPR058245">
    <property type="entry name" value="NreC/VraR/RcsB-like_REC"/>
</dbReference>
<dbReference type="PANTHER" id="PTHR43214:SF43">
    <property type="entry name" value="TWO-COMPONENT RESPONSE REGULATOR"/>
    <property type="match status" value="1"/>
</dbReference>
<evidence type="ECO:0000313" key="6">
    <source>
        <dbReference type="EMBL" id="AOM79641.1"/>
    </source>
</evidence>
<dbReference type="SMART" id="SM00448">
    <property type="entry name" value="REC"/>
    <property type="match status" value="1"/>
</dbReference>
<feature type="modified residue" description="4-aspartylphosphate" evidence="3">
    <location>
        <position position="55"/>
    </location>
</feature>
<evidence type="ECO:0000256" key="1">
    <source>
        <dbReference type="ARBA" id="ARBA00022553"/>
    </source>
</evidence>
<dbReference type="SMART" id="SM00421">
    <property type="entry name" value="HTH_LUXR"/>
    <property type="match status" value="1"/>
</dbReference>
<accession>A0A1D7QLU0</accession>
<dbReference type="InterPro" id="IPR000792">
    <property type="entry name" value="Tscrpt_reg_LuxR_C"/>
</dbReference>
<evidence type="ECO:0000256" key="3">
    <source>
        <dbReference type="PROSITE-ProRule" id="PRU00169"/>
    </source>
</evidence>
<dbReference type="Proteomes" id="UP000094313">
    <property type="component" value="Chromosome"/>
</dbReference>
<dbReference type="GO" id="GO:0003677">
    <property type="term" value="F:DNA binding"/>
    <property type="evidence" value="ECO:0007669"/>
    <property type="project" value="UniProtKB-KW"/>
</dbReference>
<keyword evidence="7" id="KW-1185">Reference proteome</keyword>
<evidence type="ECO:0000259" key="4">
    <source>
        <dbReference type="PROSITE" id="PS50043"/>
    </source>
</evidence>
<evidence type="ECO:0000259" key="5">
    <source>
        <dbReference type="PROSITE" id="PS50110"/>
    </source>
</evidence>
<dbReference type="RefSeq" id="WP_069381303.1">
    <property type="nucleotide sequence ID" value="NZ_CP017141.1"/>
</dbReference>
<dbReference type="OrthoDB" id="9797341at2"/>
<dbReference type="InterPro" id="IPR011006">
    <property type="entry name" value="CheY-like_superfamily"/>
</dbReference>
<evidence type="ECO:0000256" key="2">
    <source>
        <dbReference type="ARBA" id="ARBA00023125"/>
    </source>
</evidence>
<name>A0A1D7QLU0_9SPHI</name>
<protein>
    <submittedName>
        <fullName evidence="6">DNA-binding response regulator</fullName>
    </submittedName>
</protein>
<dbReference type="KEGG" id="psty:BFS30_22270"/>
<keyword evidence="2 6" id="KW-0238">DNA-binding</keyword>
<dbReference type="InterPro" id="IPR016032">
    <property type="entry name" value="Sig_transdc_resp-reg_C-effctor"/>
</dbReference>
<dbReference type="GO" id="GO:0000160">
    <property type="term" value="P:phosphorelay signal transduction system"/>
    <property type="evidence" value="ECO:0007669"/>
    <property type="project" value="InterPro"/>
</dbReference>
<dbReference type="Pfam" id="PF00196">
    <property type="entry name" value="GerE"/>
    <property type="match status" value="1"/>
</dbReference>
<feature type="domain" description="HTH luxR-type" evidence="4">
    <location>
        <begin position="148"/>
        <end position="213"/>
    </location>
</feature>
<proteinExistence type="predicted"/>
<dbReference type="GO" id="GO:0006355">
    <property type="term" value="P:regulation of DNA-templated transcription"/>
    <property type="evidence" value="ECO:0007669"/>
    <property type="project" value="InterPro"/>
</dbReference>
<sequence length="216" mass="24268">MINILLAEDHNVVRNGLKMLLEADKDLNITGEAINGQQVLDLLEGSDQVDVVLSDINMPLVDGISLITELKNRGCKAKVIILTMHENEQYVHEAFREGAFGYLMKSAKEEELVYAIKHVYSGGYYLCSELAMIMLKKNMHSTLHLQPKEPLDIDFTEREIEVLQLIAEGLTNQQMSDKLFLSKRTIEGHRQSLIDKTEAPNTAGLISFALRNGVID</sequence>
<dbReference type="InterPro" id="IPR001789">
    <property type="entry name" value="Sig_transdc_resp-reg_receiver"/>
</dbReference>
<dbReference type="AlphaFoldDB" id="A0A1D7QLU0"/>